<gene>
    <name evidence="1" type="ORF">M2A_2754</name>
</gene>
<dbReference type="InterPro" id="IPR016084">
    <property type="entry name" value="Haem_Oase-like_multi-hlx"/>
</dbReference>
<comment type="caution">
    <text evidence="1">The sequence shown here is derived from an EMBL/GenBank/DDBJ whole genome shotgun (WGS) entry which is preliminary data.</text>
</comment>
<dbReference type="EMBL" id="BBIO01000016">
    <property type="protein sequence ID" value="GAK46255.1"/>
    <property type="molecule type" value="Genomic_DNA"/>
</dbReference>
<evidence type="ECO:0000313" key="2">
    <source>
        <dbReference type="Proteomes" id="UP000028702"/>
    </source>
</evidence>
<evidence type="ECO:0000313" key="1">
    <source>
        <dbReference type="EMBL" id="GAK46255.1"/>
    </source>
</evidence>
<dbReference type="Pfam" id="PF14518">
    <property type="entry name" value="Haem_oxygenas_2"/>
    <property type="match status" value="1"/>
</dbReference>
<dbReference type="SUPFAM" id="SSF48613">
    <property type="entry name" value="Heme oxygenase-like"/>
    <property type="match status" value="1"/>
</dbReference>
<dbReference type="Gene3D" id="1.20.910.10">
    <property type="entry name" value="Heme oxygenase-like"/>
    <property type="match status" value="1"/>
</dbReference>
<dbReference type="RefSeq" id="WP_045448604.1">
    <property type="nucleotide sequence ID" value="NZ_BBIO01000016.1"/>
</dbReference>
<sequence>MSFYDTLLQETQDARDAFFSVPIVMEAAQNGVDRDLYIAYLTEAYHHVKHTCPLLAHALAHCPKGDGTYRSALLEYLSEEQGHEEWILNDIAHLGGDAARVRAGDGGWPVRAMVAFVYYAVEFVNPYSMLGMVLVLEGTSVDIASAGADAVRKRLGMEGQAKGFTYLTSHGALDQEHIAFFENLVDQVEGEENRRAVIDTANMVYRLWGEMFAKLARDAGLKEAQHAA</sequence>
<proteinExistence type="predicted"/>
<dbReference type="eggNOG" id="COG5424">
    <property type="taxonomic scope" value="Bacteria"/>
</dbReference>
<accession>A0A081BDY7</accession>
<organism evidence="1 2">
    <name type="scientific">Tepidicaulis marinus</name>
    <dbReference type="NCBI Taxonomy" id="1333998"/>
    <lineage>
        <taxon>Bacteria</taxon>
        <taxon>Pseudomonadati</taxon>
        <taxon>Pseudomonadota</taxon>
        <taxon>Alphaproteobacteria</taxon>
        <taxon>Hyphomicrobiales</taxon>
        <taxon>Parvibaculaceae</taxon>
        <taxon>Tepidicaulis</taxon>
    </lineage>
</organism>
<keyword evidence="2" id="KW-1185">Reference proteome</keyword>
<dbReference type="Proteomes" id="UP000028702">
    <property type="component" value="Unassembled WGS sequence"/>
</dbReference>
<dbReference type="SMART" id="SM01236">
    <property type="entry name" value="Haem_oxygenase_2"/>
    <property type="match status" value="1"/>
</dbReference>
<dbReference type="AlphaFoldDB" id="A0A081BDY7"/>
<reference evidence="1 2" key="1">
    <citation type="submission" date="2014-07" db="EMBL/GenBank/DDBJ databases">
        <title>Tepidicaulis marinum gen. nov., sp. nov., a novel marine bacterium denitrifying nitrate to nitrous oxide strictly under microaerobic conditions.</title>
        <authorList>
            <person name="Takeuchi M."/>
            <person name="Yamagishi T."/>
            <person name="Kamagata Y."/>
            <person name="Oshima K."/>
            <person name="Hattori M."/>
            <person name="Katayama T."/>
            <person name="Hanada S."/>
            <person name="Tamaki H."/>
            <person name="Marumo K."/>
            <person name="Maeda H."/>
            <person name="Nedachi M."/>
            <person name="Iwasaki W."/>
            <person name="Suwa Y."/>
            <person name="Sakata S."/>
        </authorList>
    </citation>
    <scope>NUCLEOTIDE SEQUENCE [LARGE SCALE GENOMIC DNA]</scope>
    <source>
        <strain evidence="1 2">MA2</strain>
    </source>
</reference>
<protein>
    <submittedName>
        <fullName evidence="1">Heme oxygenase family</fullName>
    </submittedName>
</protein>
<name>A0A081BDY7_9HYPH</name>
<dbReference type="STRING" id="1333998.M2A_2754"/>